<dbReference type="RefSeq" id="WP_140008468.1">
    <property type="nucleotide sequence ID" value="NZ_JBHMDG010000001.1"/>
</dbReference>
<name>A0ABV5K4T7_9ACTN</name>
<dbReference type="InterPro" id="IPR023809">
    <property type="entry name" value="Thiopep_bacteriocin_synth_dom"/>
</dbReference>
<dbReference type="Pfam" id="PF14028">
    <property type="entry name" value="Lant_dehydr_C"/>
    <property type="match status" value="1"/>
</dbReference>
<protein>
    <submittedName>
        <fullName evidence="2">Thiopeptide-type bacteriocin biosynthesis protein</fullName>
    </submittedName>
</protein>
<organism evidence="2 3">
    <name type="scientific">Nocardioides plantarum</name>
    <dbReference type="NCBI Taxonomy" id="29299"/>
    <lineage>
        <taxon>Bacteria</taxon>
        <taxon>Bacillati</taxon>
        <taxon>Actinomycetota</taxon>
        <taxon>Actinomycetes</taxon>
        <taxon>Propionibacteriales</taxon>
        <taxon>Nocardioidaceae</taxon>
        <taxon>Nocardioides</taxon>
    </lineage>
</organism>
<dbReference type="NCBIfam" id="TIGR03891">
    <property type="entry name" value="thiopep_ocin"/>
    <property type="match status" value="1"/>
</dbReference>
<proteinExistence type="predicted"/>
<evidence type="ECO:0000313" key="3">
    <source>
        <dbReference type="Proteomes" id="UP001589750"/>
    </source>
</evidence>
<feature type="domain" description="Thiopeptide-type bacteriocin biosynthesis" evidence="1">
    <location>
        <begin position="18"/>
        <end position="301"/>
    </location>
</feature>
<dbReference type="Proteomes" id="UP001589750">
    <property type="component" value="Unassembled WGS sequence"/>
</dbReference>
<accession>A0ABV5K4T7</accession>
<comment type="caution">
    <text evidence="2">The sequence shown here is derived from an EMBL/GenBank/DDBJ whole genome shotgun (WGS) entry which is preliminary data.</text>
</comment>
<keyword evidence="3" id="KW-1185">Reference proteome</keyword>
<evidence type="ECO:0000259" key="1">
    <source>
        <dbReference type="Pfam" id="PF14028"/>
    </source>
</evidence>
<sequence length="309" mass="32574">MTTTHHSDPSPAPYVGAWAAWHLHLGTAATSAGDRVLRETIEPAVVALGRPWFFIRYWQGGPHLRLRVAGLTAPEVATTTARLEESLRSSGTLRDGEAPLDAAAFSAEAARHAAAETGSDRVAGDVLAPGVHPSTYEPELQRYGGPALMVANEELFELSSQMVAAVLRSSPSRGQRAAAALRATVAAATTLGDAADHAVFYGIGQGAWRRWAEQFGYPAEVVGAASSVTPEALGGVPVHPRDHGPFAPWHEAVAGLVDDVLTTAPERHPGEIVSSQVHMTHNRLGLGILDELRTYALLARAFPSSVATG</sequence>
<evidence type="ECO:0000313" key="2">
    <source>
        <dbReference type="EMBL" id="MFB9311661.1"/>
    </source>
</evidence>
<reference evidence="2 3" key="1">
    <citation type="submission" date="2024-09" db="EMBL/GenBank/DDBJ databases">
        <authorList>
            <person name="Sun Q."/>
            <person name="Mori K."/>
        </authorList>
    </citation>
    <scope>NUCLEOTIDE SEQUENCE [LARGE SCALE GENOMIC DNA]</scope>
    <source>
        <strain evidence="2 3">JCM 9626</strain>
    </source>
</reference>
<gene>
    <name evidence="2" type="ORF">ACFFRI_01280</name>
</gene>
<dbReference type="EMBL" id="JBHMDG010000001">
    <property type="protein sequence ID" value="MFB9311661.1"/>
    <property type="molecule type" value="Genomic_DNA"/>
</dbReference>